<dbReference type="Proteomes" id="UP000708208">
    <property type="component" value="Unassembled WGS sequence"/>
</dbReference>
<gene>
    <name evidence="1" type="ORF">AFUS01_LOCUS29531</name>
</gene>
<accession>A0A8J2KJ98</accession>
<dbReference type="EMBL" id="CAJVCH010438083">
    <property type="protein sequence ID" value="CAG7819061.1"/>
    <property type="molecule type" value="Genomic_DNA"/>
</dbReference>
<evidence type="ECO:0000313" key="1">
    <source>
        <dbReference type="EMBL" id="CAG7819061.1"/>
    </source>
</evidence>
<dbReference type="AlphaFoldDB" id="A0A8J2KJ98"/>
<feature type="non-terminal residue" evidence="1">
    <location>
        <position position="1"/>
    </location>
</feature>
<protein>
    <submittedName>
        <fullName evidence="1">Uncharacterized protein</fullName>
    </submittedName>
</protein>
<dbReference type="OrthoDB" id="3176171at2759"/>
<proteinExistence type="predicted"/>
<sequence>SVVFMDGSICQCSIVNPGDASAPPKTFSFDGVYYTESTTEALYSDIAYPLVEVSRNHYISKFHQISLPY</sequence>
<keyword evidence="2" id="KW-1185">Reference proteome</keyword>
<reference evidence="1" key="1">
    <citation type="submission" date="2021-06" db="EMBL/GenBank/DDBJ databases">
        <authorList>
            <person name="Hodson N. C."/>
            <person name="Mongue J. A."/>
            <person name="Jaron S. K."/>
        </authorList>
    </citation>
    <scope>NUCLEOTIDE SEQUENCE</scope>
</reference>
<organism evidence="1 2">
    <name type="scientific">Allacma fusca</name>
    <dbReference type="NCBI Taxonomy" id="39272"/>
    <lineage>
        <taxon>Eukaryota</taxon>
        <taxon>Metazoa</taxon>
        <taxon>Ecdysozoa</taxon>
        <taxon>Arthropoda</taxon>
        <taxon>Hexapoda</taxon>
        <taxon>Collembola</taxon>
        <taxon>Symphypleona</taxon>
        <taxon>Sminthuridae</taxon>
        <taxon>Allacma</taxon>
    </lineage>
</organism>
<name>A0A8J2KJ98_9HEXA</name>
<comment type="caution">
    <text evidence="1">The sequence shown here is derived from an EMBL/GenBank/DDBJ whole genome shotgun (WGS) entry which is preliminary data.</text>
</comment>
<evidence type="ECO:0000313" key="2">
    <source>
        <dbReference type="Proteomes" id="UP000708208"/>
    </source>
</evidence>